<keyword evidence="3 6" id="KW-0597">Phosphoprotein</keyword>
<evidence type="ECO:0000313" key="12">
    <source>
        <dbReference type="EMBL" id="TYT75341.1"/>
    </source>
</evidence>
<protein>
    <recommendedName>
        <fullName evidence="2">histidine kinase</fullName>
        <ecNumber evidence="2">2.7.13.3</ecNumber>
    </recommendedName>
</protein>
<dbReference type="Pfam" id="PF00512">
    <property type="entry name" value="HisKA"/>
    <property type="match status" value="1"/>
</dbReference>
<dbReference type="OrthoDB" id="5429506at2"/>
<keyword evidence="7" id="KW-0472">Membrane</keyword>
<dbReference type="Gene3D" id="3.30.565.10">
    <property type="entry name" value="Histidine kinase-like ATPase, C-terminal domain"/>
    <property type="match status" value="1"/>
</dbReference>
<dbReference type="PROSITE" id="PS50110">
    <property type="entry name" value="RESPONSE_REGULATORY"/>
    <property type="match status" value="1"/>
</dbReference>
<dbReference type="InterPro" id="IPR003594">
    <property type="entry name" value="HATPase_dom"/>
</dbReference>
<comment type="catalytic activity">
    <reaction evidence="1">
        <text>ATP + protein L-histidine = ADP + protein N-phospho-L-histidine.</text>
        <dbReference type="EC" id="2.7.13.3"/>
    </reaction>
</comment>
<keyword evidence="7" id="KW-0812">Transmembrane</keyword>
<dbReference type="Pfam" id="PF13426">
    <property type="entry name" value="PAS_9"/>
    <property type="match status" value="3"/>
</dbReference>
<evidence type="ECO:0000256" key="6">
    <source>
        <dbReference type="PROSITE-ProRule" id="PRU00169"/>
    </source>
</evidence>
<reference evidence="12 13" key="1">
    <citation type="submission" date="2019-06" db="EMBL/GenBank/DDBJ databases">
        <title>Desulfobotulus mexicanus sp. nov., a novel sulfate-reducing bacterium isolated from the sediment of an alkaline crater lake in Mexico.</title>
        <authorList>
            <person name="Hirschler-Rea A."/>
        </authorList>
    </citation>
    <scope>NUCLEOTIDE SEQUENCE [LARGE SCALE GENOMIC DNA]</scope>
    <source>
        <strain evidence="12 13">PAR22N</strain>
    </source>
</reference>
<dbReference type="InterPro" id="IPR000700">
    <property type="entry name" value="PAS-assoc_C"/>
</dbReference>
<keyword evidence="4" id="KW-0808">Transferase</keyword>
<name>A0A5Q4VH79_9BACT</name>
<dbReference type="InterPro" id="IPR001789">
    <property type="entry name" value="Sig_transdc_resp-reg_receiver"/>
</dbReference>
<dbReference type="SMART" id="SM00091">
    <property type="entry name" value="PAS"/>
    <property type="match status" value="5"/>
</dbReference>
<dbReference type="InterPro" id="IPR013656">
    <property type="entry name" value="PAS_4"/>
</dbReference>
<dbReference type="InterPro" id="IPR003018">
    <property type="entry name" value="GAF"/>
</dbReference>
<dbReference type="PANTHER" id="PTHR43304">
    <property type="entry name" value="PHYTOCHROME-LIKE PROTEIN CPH1"/>
    <property type="match status" value="1"/>
</dbReference>
<gene>
    <name evidence="12" type="ORF">FIM25_04450</name>
</gene>
<dbReference type="PANTHER" id="PTHR43304:SF1">
    <property type="entry name" value="PAC DOMAIN-CONTAINING PROTEIN"/>
    <property type="match status" value="1"/>
</dbReference>
<evidence type="ECO:0000259" key="10">
    <source>
        <dbReference type="PROSITE" id="PS50112"/>
    </source>
</evidence>
<feature type="domain" description="PAC" evidence="11">
    <location>
        <begin position="534"/>
        <end position="586"/>
    </location>
</feature>
<dbReference type="SMART" id="SM00086">
    <property type="entry name" value="PAC"/>
    <property type="match status" value="3"/>
</dbReference>
<evidence type="ECO:0000313" key="13">
    <source>
        <dbReference type="Proteomes" id="UP000321899"/>
    </source>
</evidence>
<dbReference type="InterPro" id="IPR000014">
    <property type="entry name" value="PAS"/>
</dbReference>
<evidence type="ECO:0000256" key="4">
    <source>
        <dbReference type="ARBA" id="ARBA00022679"/>
    </source>
</evidence>
<evidence type="ECO:0000259" key="9">
    <source>
        <dbReference type="PROSITE" id="PS50110"/>
    </source>
</evidence>
<dbReference type="EC" id="2.7.13.3" evidence="2"/>
<dbReference type="InterPro" id="IPR052162">
    <property type="entry name" value="Sensor_kinase/Photoreceptor"/>
</dbReference>
<dbReference type="Pfam" id="PF00072">
    <property type="entry name" value="Response_reg"/>
    <property type="match status" value="1"/>
</dbReference>
<dbReference type="InterPro" id="IPR013655">
    <property type="entry name" value="PAS_fold_3"/>
</dbReference>
<keyword evidence="7" id="KW-1133">Transmembrane helix</keyword>
<organism evidence="12 13">
    <name type="scientific">Desulfobotulus mexicanus</name>
    <dbReference type="NCBI Taxonomy" id="2586642"/>
    <lineage>
        <taxon>Bacteria</taxon>
        <taxon>Pseudomonadati</taxon>
        <taxon>Thermodesulfobacteriota</taxon>
        <taxon>Desulfobacteria</taxon>
        <taxon>Desulfobacterales</taxon>
        <taxon>Desulfobacteraceae</taxon>
        <taxon>Desulfobotulus</taxon>
    </lineage>
</organism>
<keyword evidence="5" id="KW-0418">Kinase</keyword>
<dbReference type="SUPFAM" id="SSF55874">
    <property type="entry name" value="ATPase domain of HSP90 chaperone/DNA topoisomerase II/histidine kinase"/>
    <property type="match status" value="1"/>
</dbReference>
<feature type="domain" description="PAS" evidence="10">
    <location>
        <begin position="587"/>
        <end position="639"/>
    </location>
</feature>
<dbReference type="AlphaFoldDB" id="A0A5Q4VH79"/>
<dbReference type="InterPro" id="IPR001610">
    <property type="entry name" value="PAC"/>
</dbReference>
<feature type="domain" description="PAC" evidence="11">
    <location>
        <begin position="241"/>
        <end position="297"/>
    </location>
</feature>
<dbReference type="InterPro" id="IPR004358">
    <property type="entry name" value="Sig_transdc_His_kin-like_C"/>
</dbReference>
<feature type="modified residue" description="4-aspartylphosphate" evidence="6">
    <location>
        <position position="1143"/>
    </location>
</feature>
<dbReference type="Gene3D" id="3.40.50.2300">
    <property type="match status" value="1"/>
</dbReference>
<dbReference type="SMART" id="SM00448">
    <property type="entry name" value="REC"/>
    <property type="match status" value="1"/>
</dbReference>
<feature type="domain" description="PAS" evidence="10">
    <location>
        <begin position="47"/>
        <end position="96"/>
    </location>
</feature>
<dbReference type="RefSeq" id="WP_139446744.1">
    <property type="nucleotide sequence ID" value="NZ_VDMB01000004.1"/>
</dbReference>
<dbReference type="SMART" id="SM00387">
    <property type="entry name" value="HATPase_c"/>
    <property type="match status" value="1"/>
</dbReference>
<dbReference type="InterPro" id="IPR003661">
    <property type="entry name" value="HisK_dim/P_dom"/>
</dbReference>
<evidence type="ECO:0000256" key="2">
    <source>
        <dbReference type="ARBA" id="ARBA00012438"/>
    </source>
</evidence>
<evidence type="ECO:0000256" key="7">
    <source>
        <dbReference type="SAM" id="Phobius"/>
    </source>
</evidence>
<dbReference type="Pfam" id="PF02518">
    <property type="entry name" value="HATPase_c"/>
    <property type="match status" value="1"/>
</dbReference>
<evidence type="ECO:0000259" key="8">
    <source>
        <dbReference type="PROSITE" id="PS50109"/>
    </source>
</evidence>
<feature type="domain" description="Histidine kinase" evidence="8">
    <location>
        <begin position="845"/>
        <end position="1066"/>
    </location>
</feature>
<proteinExistence type="predicted"/>
<dbReference type="GO" id="GO:0000155">
    <property type="term" value="F:phosphorelay sensor kinase activity"/>
    <property type="evidence" value="ECO:0007669"/>
    <property type="project" value="InterPro"/>
</dbReference>
<dbReference type="Gene3D" id="1.10.287.130">
    <property type="match status" value="1"/>
</dbReference>
<dbReference type="Pfam" id="PF08448">
    <property type="entry name" value="PAS_4"/>
    <property type="match status" value="1"/>
</dbReference>
<evidence type="ECO:0000256" key="1">
    <source>
        <dbReference type="ARBA" id="ARBA00000085"/>
    </source>
</evidence>
<dbReference type="PRINTS" id="PR00344">
    <property type="entry name" value="BCTRLSENSOR"/>
</dbReference>
<keyword evidence="13" id="KW-1185">Reference proteome</keyword>
<feature type="domain" description="PAS" evidence="10">
    <location>
        <begin position="490"/>
        <end position="531"/>
    </location>
</feature>
<dbReference type="Gene3D" id="3.30.450.20">
    <property type="entry name" value="PAS domain"/>
    <property type="match status" value="5"/>
</dbReference>
<dbReference type="CDD" id="cd00082">
    <property type="entry name" value="HisKA"/>
    <property type="match status" value="1"/>
</dbReference>
<dbReference type="SUPFAM" id="SSF47384">
    <property type="entry name" value="Homodimeric domain of signal transducing histidine kinase"/>
    <property type="match status" value="1"/>
</dbReference>
<evidence type="ECO:0000256" key="3">
    <source>
        <dbReference type="ARBA" id="ARBA00022553"/>
    </source>
</evidence>
<accession>A0A5Q4VH79</accession>
<evidence type="ECO:0000256" key="5">
    <source>
        <dbReference type="ARBA" id="ARBA00022777"/>
    </source>
</evidence>
<comment type="caution">
    <text evidence="12">The sequence shown here is derived from an EMBL/GenBank/DDBJ whole genome shotgun (WGS) entry which is preliminary data.</text>
</comment>
<dbReference type="Proteomes" id="UP000321899">
    <property type="component" value="Unassembled WGS sequence"/>
</dbReference>
<dbReference type="InterPro" id="IPR011006">
    <property type="entry name" value="CheY-like_superfamily"/>
</dbReference>
<feature type="domain" description="PAC" evidence="11">
    <location>
        <begin position="778"/>
        <end position="832"/>
    </location>
</feature>
<dbReference type="CDD" id="cd00156">
    <property type="entry name" value="REC"/>
    <property type="match status" value="1"/>
</dbReference>
<feature type="domain" description="Response regulatory" evidence="9">
    <location>
        <begin position="1092"/>
        <end position="1208"/>
    </location>
</feature>
<dbReference type="Pfam" id="PF13185">
    <property type="entry name" value="GAF_2"/>
    <property type="match status" value="1"/>
</dbReference>
<dbReference type="InterPro" id="IPR035965">
    <property type="entry name" value="PAS-like_dom_sf"/>
</dbReference>
<dbReference type="SMART" id="SM00388">
    <property type="entry name" value="HisKA"/>
    <property type="match status" value="1"/>
</dbReference>
<dbReference type="PROSITE" id="PS50112">
    <property type="entry name" value="PAS"/>
    <property type="match status" value="4"/>
</dbReference>
<dbReference type="PROSITE" id="PS50109">
    <property type="entry name" value="HIS_KIN"/>
    <property type="match status" value="1"/>
</dbReference>
<feature type="domain" description="PAS" evidence="10">
    <location>
        <begin position="705"/>
        <end position="750"/>
    </location>
</feature>
<sequence>MPFSVMDYNGIQLVFHAVPVLLICILCFVLVWSRKQNRLLLQRNRAYEDTFQRFFNSNRIPMVLTDLETGVLEDVNPSFLEVTGYDRGEMLGRSSLDIGIIKGGERDRMKALLLEKGALENIRVHIPVKSHEKKFYTCFGEAILMPYGSKVLCIARDIHLLLSSRQLLADQENLLDTIFRNTPDFLILKDRNFVYKKVTPSFFNYFKDFNRNSSIEGKTDFDFFPEGKAREHRKEDEEILATGRVMTISKSYKGDIGRRWYHIIKAPIKDVAGEASGILCTIRDVTAEKRMEMLLEARLRISEFRSSTTSHGLIKKIIETAGEITESRFAFFCSRNSSLLKGIMLHGPDVFSHNDNLHQSARLCASRLFSLCRQKGDVVVCNRNSLLELPAFPGVEKVHSMILIPVYEKKQLVGFFGGGNKDKDYDAQDRDMLKELCHMGIDIVRLKRTEEKWVEVRRILQNIADYFPGMLFRCSASPGWIMEHVTGTCEQLTGYAPEVFLEEPKLPFSTLIHPDDKKKLEATLARSFLNNQPYEKEYRIFHKNGTWRWVLERGVGLYAEDGRVVSIEGVITDIHEYVDIRKNLRKQEMMMKTMLDGVSDMIMLLKKDFSILAINRAGAEIVGKSPEEVTGMKCYELLHYSSPCEGCAVKQAFETGSNAKKLHFNSFFNAWFDYNAMLVMGSEHDFPMVIAQVRDVSEKIKKDQELRLLESAMQQTAEMILITDKNGMIQYVNPAIERVTGYKAAEMLGRHPRMLAGNRPTMQPSHYRKMWQVLRSGKTWQGRFINRKKSGEIFTEQSSIAPILDEAGSIVSFVGVSTDITEELQRESQVYQAHRMEAIGSLAGGIAHDLNNILFPLMGYAGLLREAVADNVQLAEYINEIFIASGRAKDLVNQILTFSRNLPEEKTSMEIQAILKEVLHFSRASIPSTIRIRNKIDDSCRPVWADPTQMHRVFINLVANAFHAMEKEGGILTLSLKEIYLSEDEHPMLPEGFYACAGVMDTGTGIDTAILDRIFDPYFTTKEKDKGTGLGLSLVHAIVKSHDGHIEVKSTTGEGTHFMVYIPCTIENNEMKKTEYGDEFSLSDPHLKGCEHILVLDDEEAIARMLAHLLELLGYTVTMCTQSSDALHLISGDNFVCDLVITDMTMPDMQGGEVCSRIKEIRPNLPLLLFTGRADVIHQEKLAFMGFAGMVTKPAKHTEVAVKIREILDIKKNH</sequence>
<evidence type="ECO:0000259" key="11">
    <source>
        <dbReference type="PROSITE" id="PS50113"/>
    </source>
</evidence>
<dbReference type="InterPro" id="IPR036097">
    <property type="entry name" value="HisK_dim/P_sf"/>
</dbReference>
<dbReference type="InterPro" id="IPR036890">
    <property type="entry name" value="HATPase_C_sf"/>
</dbReference>
<dbReference type="SUPFAM" id="SSF55785">
    <property type="entry name" value="PYP-like sensor domain (PAS domain)"/>
    <property type="match status" value="5"/>
</dbReference>
<dbReference type="CDD" id="cd00130">
    <property type="entry name" value="PAS"/>
    <property type="match status" value="3"/>
</dbReference>
<dbReference type="EMBL" id="VDMB01000004">
    <property type="protein sequence ID" value="TYT75341.1"/>
    <property type="molecule type" value="Genomic_DNA"/>
</dbReference>
<dbReference type="Pfam" id="PF08447">
    <property type="entry name" value="PAS_3"/>
    <property type="match status" value="1"/>
</dbReference>
<dbReference type="InterPro" id="IPR005467">
    <property type="entry name" value="His_kinase_dom"/>
</dbReference>
<feature type="transmembrane region" description="Helical" evidence="7">
    <location>
        <begin position="13"/>
        <end position="33"/>
    </location>
</feature>
<dbReference type="SUPFAM" id="SSF52172">
    <property type="entry name" value="CheY-like"/>
    <property type="match status" value="1"/>
</dbReference>
<dbReference type="NCBIfam" id="TIGR00229">
    <property type="entry name" value="sensory_box"/>
    <property type="match status" value="5"/>
</dbReference>
<dbReference type="PROSITE" id="PS50113">
    <property type="entry name" value="PAC"/>
    <property type="match status" value="3"/>
</dbReference>